<feature type="compositionally biased region" description="Low complexity" evidence="1">
    <location>
        <begin position="120"/>
        <end position="131"/>
    </location>
</feature>
<name>F8Q301_SERL3</name>
<accession>F8Q301</accession>
<dbReference type="InParanoid" id="F8Q301"/>
<feature type="compositionally biased region" description="Polar residues" evidence="1">
    <location>
        <begin position="136"/>
        <end position="145"/>
    </location>
</feature>
<dbReference type="OMA" id="QTIDCAK"/>
<reference evidence="4" key="1">
    <citation type="journal article" date="2011" name="Science">
        <title>The plant cell wall-decomposing machinery underlies the functional diversity of forest fungi.</title>
        <authorList>
            <person name="Eastwood D.C."/>
            <person name="Floudas D."/>
            <person name="Binder M."/>
            <person name="Majcherczyk A."/>
            <person name="Schneider P."/>
            <person name="Aerts A."/>
            <person name="Asiegbu F.O."/>
            <person name="Baker S.E."/>
            <person name="Barry K."/>
            <person name="Bendiksby M."/>
            <person name="Blumentritt M."/>
            <person name="Coutinho P.M."/>
            <person name="Cullen D."/>
            <person name="de Vries R.P."/>
            <person name="Gathman A."/>
            <person name="Goodell B."/>
            <person name="Henrissat B."/>
            <person name="Ihrmark K."/>
            <person name="Kauserud H."/>
            <person name="Kohler A."/>
            <person name="LaButti K."/>
            <person name="Lapidus A."/>
            <person name="Lavin J.L."/>
            <person name="Lee Y.-H."/>
            <person name="Lindquist E."/>
            <person name="Lilly W."/>
            <person name="Lucas S."/>
            <person name="Morin E."/>
            <person name="Murat C."/>
            <person name="Oguiza J.A."/>
            <person name="Park J."/>
            <person name="Pisabarro A.G."/>
            <person name="Riley R."/>
            <person name="Rosling A."/>
            <person name="Salamov A."/>
            <person name="Schmidt O."/>
            <person name="Schmutz J."/>
            <person name="Skrede I."/>
            <person name="Stenlid J."/>
            <person name="Wiebenga A."/>
            <person name="Xie X."/>
            <person name="Kuees U."/>
            <person name="Hibbett D.S."/>
            <person name="Hoffmeister D."/>
            <person name="Hoegberg N."/>
            <person name="Martin F."/>
            <person name="Grigoriev I.V."/>
            <person name="Watkinson S.C."/>
        </authorList>
    </citation>
    <scope>NUCLEOTIDE SEQUENCE [LARGE SCALE GENOMIC DNA]</scope>
    <source>
        <strain evidence="4">strain S7.3</strain>
    </source>
</reference>
<feature type="region of interest" description="Disordered" evidence="1">
    <location>
        <begin position="120"/>
        <end position="166"/>
    </location>
</feature>
<sequence length="195" mass="18785">MVGVLPIIAAVTAVSVQTSKITNNLPAHAVARQTTGFDPSALPQACQSPCQVINTMTGCADTTCLCTTSVGSNLESCMDCLVSSVPSVQPDAQSALDSFNEACAGTTGFSSLTLSASGSATPSAGSTTSESVSAAGPTTSNPASVSGSSAPTTAAGATTPTGSASPQAGGAMSLKVGFTLAGAMVTAIIGGLFVL</sequence>
<keyword evidence="2" id="KW-0812">Transmembrane</keyword>
<protein>
    <submittedName>
        <fullName evidence="3">Uncharacterized protein</fullName>
    </submittedName>
</protein>
<dbReference type="EMBL" id="GL945482">
    <property type="protein sequence ID" value="EGN97562.1"/>
    <property type="molecule type" value="Genomic_DNA"/>
</dbReference>
<feature type="compositionally biased region" description="Low complexity" evidence="1">
    <location>
        <begin position="146"/>
        <end position="166"/>
    </location>
</feature>
<evidence type="ECO:0000256" key="1">
    <source>
        <dbReference type="SAM" id="MobiDB-lite"/>
    </source>
</evidence>
<evidence type="ECO:0000313" key="3">
    <source>
        <dbReference type="EMBL" id="EGN97562.1"/>
    </source>
</evidence>
<dbReference type="OrthoDB" id="2564568at2759"/>
<keyword evidence="4" id="KW-1185">Reference proteome</keyword>
<evidence type="ECO:0000313" key="4">
    <source>
        <dbReference type="Proteomes" id="UP000008063"/>
    </source>
</evidence>
<keyword evidence="2" id="KW-0472">Membrane</keyword>
<gene>
    <name evidence="3" type="ORF">SERLA73DRAFT_184315</name>
</gene>
<proteinExistence type="predicted"/>
<dbReference type="Proteomes" id="UP000008063">
    <property type="component" value="Unassembled WGS sequence"/>
</dbReference>
<dbReference type="AlphaFoldDB" id="F8Q301"/>
<evidence type="ECO:0000256" key="2">
    <source>
        <dbReference type="SAM" id="Phobius"/>
    </source>
</evidence>
<organism evidence="4">
    <name type="scientific">Serpula lacrymans var. lacrymans (strain S7.3)</name>
    <name type="common">Dry rot fungus</name>
    <dbReference type="NCBI Taxonomy" id="936435"/>
    <lineage>
        <taxon>Eukaryota</taxon>
        <taxon>Fungi</taxon>
        <taxon>Dikarya</taxon>
        <taxon>Basidiomycota</taxon>
        <taxon>Agaricomycotina</taxon>
        <taxon>Agaricomycetes</taxon>
        <taxon>Agaricomycetidae</taxon>
        <taxon>Boletales</taxon>
        <taxon>Coniophorineae</taxon>
        <taxon>Serpulaceae</taxon>
        <taxon>Serpula</taxon>
    </lineage>
</organism>
<dbReference type="HOGENOM" id="CLU_1489584_0_0_1"/>
<feature type="transmembrane region" description="Helical" evidence="2">
    <location>
        <begin position="176"/>
        <end position="194"/>
    </location>
</feature>
<keyword evidence="2" id="KW-1133">Transmembrane helix</keyword>